<protein>
    <submittedName>
        <fullName evidence="1">Uncharacterized protein</fullName>
    </submittedName>
</protein>
<dbReference type="EMBL" id="GBRH01224166">
    <property type="protein sequence ID" value="JAD73729.1"/>
    <property type="molecule type" value="Transcribed_RNA"/>
</dbReference>
<accession>A0A0A9CBQ8</accession>
<reference evidence="1" key="1">
    <citation type="submission" date="2014-09" db="EMBL/GenBank/DDBJ databases">
        <authorList>
            <person name="Magalhaes I.L.F."/>
            <person name="Oliveira U."/>
            <person name="Santos F.R."/>
            <person name="Vidigal T.H.D.A."/>
            <person name="Brescovit A.D."/>
            <person name="Santos A.J."/>
        </authorList>
    </citation>
    <scope>NUCLEOTIDE SEQUENCE</scope>
    <source>
        <tissue evidence="1">Shoot tissue taken approximately 20 cm above the soil surface</tissue>
    </source>
</reference>
<evidence type="ECO:0000313" key="1">
    <source>
        <dbReference type="EMBL" id="JAD73729.1"/>
    </source>
</evidence>
<dbReference type="AlphaFoldDB" id="A0A0A9CBQ8"/>
<sequence>MVRLRHKKFTSREAWRCHLTDHSMDYPFILYHISSSGGRKVASAKFILSLNSGVKFLYIAMEEGWA</sequence>
<reference evidence="1" key="2">
    <citation type="journal article" date="2015" name="Data Brief">
        <title>Shoot transcriptome of the giant reed, Arundo donax.</title>
        <authorList>
            <person name="Barrero R.A."/>
            <person name="Guerrero F.D."/>
            <person name="Moolhuijzen P."/>
            <person name="Goolsby J.A."/>
            <person name="Tidwell J."/>
            <person name="Bellgard S.E."/>
            <person name="Bellgard M.I."/>
        </authorList>
    </citation>
    <scope>NUCLEOTIDE SEQUENCE</scope>
    <source>
        <tissue evidence="1">Shoot tissue taken approximately 20 cm above the soil surface</tissue>
    </source>
</reference>
<proteinExistence type="predicted"/>
<name>A0A0A9CBQ8_ARUDO</name>
<organism evidence="1">
    <name type="scientific">Arundo donax</name>
    <name type="common">Giant reed</name>
    <name type="synonym">Donax arundinaceus</name>
    <dbReference type="NCBI Taxonomy" id="35708"/>
    <lineage>
        <taxon>Eukaryota</taxon>
        <taxon>Viridiplantae</taxon>
        <taxon>Streptophyta</taxon>
        <taxon>Embryophyta</taxon>
        <taxon>Tracheophyta</taxon>
        <taxon>Spermatophyta</taxon>
        <taxon>Magnoliopsida</taxon>
        <taxon>Liliopsida</taxon>
        <taxon>Poales</taxon>
        <taxon>Poaceae</taxon>
        <taxon>PACMAD clade</taxon>
        <taxon>Arundinoideae</taxon>
        <taxon>Arundineae</taxon>
        <taxon>Arundo</taxon>
    </lineage>
</organism>